<sequence>MPVSRSRPSRDPFEVELVKVPVAMTTSVPVPGPVTKTSIRGEQLWTIIVKQLEEEGQNIATSTDQKYAAKDTVKDYENRVDGKPITAEFDYKGTESFTIGDEKYHYRSKSGNTTTTSLFFITTSSSTQDNVTFFSIDCRKRCLLVGDAVA</sequence>
<accession>A0A9W9YF83</accession>
<gene>
    <name evidence="1" type="ORF">OS493_008129</name>
</gene>
<name>A0A9W9YF83_9CNID</name>
<organism evidence="1 2">
    <name type="scientific">Desmophyllum pertusum</name>
    <dbReference type="NCBI Taxonomy" id="174260"/>
    <lineage>
        <taxon>Eukaryota</taxon>
        <taxon>Metazoa</taxon>
        <taxon>Cnidaria</taxon>
        <taxon>Anthozoa</taxon>
        <taxon>Hexacorallia</taxon>
        <taxon>Scleractinia</taxon>
        <taxon>Caryophylliina</taxon>
        <taxon>Caryophylliidae</taxon>
        <taxon>Desmophyllum</taxon>
    </lineage>
</organism>
<protein>
    <submittedName>
        <fullName evidence="1">Uncharacterized protein</fullName>
    </submittedName>
</protein>
<dbReference type="Proteomes" id="UP001163046">
    <property type="component" value="Unassembled WGS sequence"/>
</dbReference>
<proteinExistence type="predicted"/>
<evidence type="ECO:0000313" key="2">
    <source>
        <dbReference type="Proteomes" id="UP001163046"/>
    </source>
</evidence>
<comment type="caution">
    <text evidence="1">The sequence shown here is derived from an EMBL/GenBank/DDBJ whole genome shotgun (WGS) entry which is preliminary data.</text>
</comment>
<reference evidence="1" key="1">
    <citation type="submission" date="2023-01" db="EMBL/GenBank/DDBJ databases">
        <title>Genome assembly of the deep-sea coral Lophelia pertusa.</title>
        <authorList>
            <person name="Herrera S."/>
            <person name="Cordes E."/>
        </authorList>
    </citation>
    <scope>NUCLEOTIDE SEQUENCE</scope>
    <source>
        <strain evidence="1">USNM1676648</strain>
        <tissue evidence="1">Polyp</tissue>
    </source>
</reference>
<evidence type="ECO:0000313" key="1">
    <source>
        <dbReference type="EMBL" id="KAJ7337962.1"/>
    </source>
</evidence>
<keyword evidence="2" id="KW-1185">Reference proteome</keyword>
<dbReference type="EMBL" id="MU827780">
    <property type="protein sequence ID" value="KAJ7337962.1"/>
    <property type="molecule type" value="Genomic_DNA"/>
</dbReference>
<dbReference type="AlphaFoldDB" id="A0A9W9YF83"/>